<dbReference type="PANTHER" id="PTHR24228">
    <property type="entry name" value="B2 BRADYKININ RECEPTOR/ANGIOTENSIN II RECEPTOR"/>
    <property type="match status" value="1"/>
</dbReference>
<keyword evidence="5" id="KW-0297">G-protein coupled receptor</keyword>
<feature type="transmembrane region" description="Helical" evidence="9">
    <location>
        <begin position="64"/>
        <end position="85"/>
    </location>
</feature>
<evidence type="ECO:0000256" key="3">
    <source>
        <dbReference type="ARBA" id="ARBA00022692"/>
    </source>
</evidence>
<protein>
    <recommendedName>
        <fullName evidence="10">G-protein coupled receptors family 1 profile domain-containing protein</fullName>
    </recommendedName>
</protein>
<evidence type="ECO:0000256" key="6">
    <source>
        <dbReference type="ARBA" id="ARBA00023136"/>
    </source>
</evidence>
<feature type="domain" description="G-protein coupled receptors family 1 profile" evidence="10">
    <location>
        <begin position="46"/>
        <end position="325"/>
    </location>
</feature>
<keyword evidence="7" id="KW-0675">Receptor</keyword>
<gene>
    <name evidence="11" type="primary">RvY_06293-1</name>
    <name evidence="11" type="synonym">RvY_06293.1</name>
    <name evidence="11" type="ORF">RvY_06293</name>
</gene>
<dbReference type="Gene3D" id="1.20.1070.10">
    <property type="entry name" value="Rhodopsin 7-helix transmembrane proteins"/>
    <property type="match status" value="1"/>
</dbReference>
<keyword evidence="6 9" id="KW-0472">Membrane</keyword>
<dbReference type="SUPFAM" id="SSF81321">
    <property type="entry name" value="Family A G protein-coupled receptor-like"/>
    <property type="match status" value="1"/>
</dbReference>
<feature type="transmembrane region" description="Helical" evidence="9">
    <location>
        <begin position="311"/>
        <end position="329"/>
    </location>
</feature>
<dbReference type="GO" id="GO:0004930">
    <property type="term" value="F:G protein-coupled receptor activity"/>
    <property type="evidence" value="ECO:0007669"/>
    <property type="project" value="UniProtKB-KW"/>
</dbReference>
<dbReference type="PROSITE" id="PS50262">
    <property type="entry name" value="G_PROTEIN_RECEP_F1_2"/>
    <property type="match status" value="1"/>
</dbReference>
<organism evidence="11 12">
    <name type="scientific">Ramazzottius varieornatus</name>
    <name type="common">Water bear</name>
    <name type="synonym">Tardigrade</name>
    <dbReference type="NCBI Taxonomy" id="947166"/>
    <lineage>
        <taxon>Eukaryota</taxon>
        <taxon>Metazoa</taxon>
        <taxon>Ecdysozoa</taxon>
        <taxon>Tardigrada</taxon>
        <taxon>Eutardigrada</taxon>
        <taxon>Parachela</taxon>
        <taxon>Hypsibioidea</taxon>
        <taxon>Ramazzottiidae</taxon>
        <taxon>Ramazzottius</taxon>
    </lineage>
</organism>
<keyword evidence="8" id="KW-0807">Transducer</keyword>
<dbReference type="OrthoDB" id="6376512at2759"/>
<keyword evidence="3 9" id="KW-0812">Transmembrane</keyword>
<comment type="subcellular location">
    <subcellularLocation>
        <location evidence="1">Cell membrane</location>
        <topology evidence="1">Multi-pass membrane protein</topology>
    </subcellularLocation>
</comment>
<reference evidence="11 12" key="1">
    <citation type="journal article" date="2016" name="Nat. Commun.">
        <title>Extremotolerant tardigrade genome and improved radiotolerance of human cultured cells by tardigrade-unique protein.</title>
        <authorList>
            <person name="Hashimoto T."/>
            <person name="Horikawa D.D."/>
            <person name="Saito Y."/>
            <person name="Kuwahara H."/>
            <person name="Kozuka-Hata H."/>
            <person name="Shin-I T."/>
            <person name="Minakuchi Y."/>
            <person name="Ohishi K."/>
            <person name="Motoyama A."/>
            <person name="Aizu T."/>
            <person name="Enomoto A."/>
            <person name="Kondo K."/>
            <person name="Tanaka S."/>
            <person name="Hara Y."/>
            <person name="Koshikawa S."/>
            <person name="Sagara H."/>
            <person name="Miura T."/>
            <person name="Yokobori S."/>
            <person name="Miyagawa K."/>
            <person name="Suzuki Y."/>
            <person name="Kubo T."/>
            <person name="Oyama M."/>
            <person name="Kohara Y."/>
            <person name="Fujiyama A."/>
            <person name="Arakawa K."/>
            <person name="Katayama T."/>
            <person name="Toyoda A."/>
            <person name="Kunieda T."/>
        </authorList>
    </citation>
    <scope>NUCLEOTIDE SEQUENCE [LARGE SCALE GENOMIC DNA]</scope>
    <source>
        <strain evidence="11 12">YOKOZUNA-1</strain>
    </source>
</reference>
<keyword evidence="12" id="KW-1185">Reference proteome</keyword>
<dbReference type="EMBL" id="BDGG01000002">
    <property type="protein sequence ID" value="GAU94537.1"/>
    <property type="molecule type" value="Genomic_DNA"/>
</dbReference>
<keyword evidence="2" id="KW-1003">Cell membrane</keyword>
<name>A0A1D1V4G3_RAMVA</name>
<dbReference type="Proteomes" id="UP000186922">
    <property type="component" value="Unassembled WGS sequence"/>
</dbReference>
<evidence type="ECO:0000256" key="5">
    <source>
        <dbReference type="ARBA" id="ARBA00023040"/>
    </source>
</evidence>
<accession>A0A1D1V4G3</accession>
<feature type="transmembrane region" description="Helical" evidence="9">
    <location>
        <begin position="105"/>
        <end position="125"/>
    </location>
</feature>
<evidence type="ECO:0000256" key="8">
    <source>
        <dbReference type="ARBA" id="ARBA00023224"/>
    </source>
</evidence>
<dbReference type="PANTHER" id="PTHR24228:SF59">
    <property type="entry name" value="NEUROPEPTIDE RECEPTOR 15"/>
    <property type="match status" value="1"/>
</dbReference>
<evidence type="ECO:0000256" key="2">
    <source>
        <dbReference type="ARBA" id="ARBA00022475"/>
    </source>
</evidence>
<proteinExistence type="predicted"/>
<feature type="transmembrane region" description="Helical" evidence="9">
    <location>
        <begin position="34"/>
        <end position="55"/>
    </location>
</feature>
<evidence type="ECO:0000313" key="12">
    <source>
        <dbReference type="Proteomes" id="UP000186922"/>
    </source>
</evidence>
<evidence type="ECO:0000259" key="10">
    <source>
        <dbReference type="PROSITE" id="PS50262"/>
    </source>
</evidence>
<keyword evidence="4 9" id="KW-1133">Transmembrane helix</keyword>
<evidence type="ECO:0000256" key="9">
    <source>
        <dbReference type="SAM" id="Phobius"/>
    </source>
</evidence>
<comment type="caution">
    <text evidence="11">The sequence shown here is derived from an EMBL/GenBank/DDBJ whole genome shotgun (WGS) entry which is preliminary data.</text>
</comment>
<feature type="transmembrane region" description="Helical" evidence="9">
    <location>
        <begin position="272"/>
        <end position="299"/>
    </location>
</feature>
<dbReference type="GO" id="GO:0005886">
    <property type="term" value="C:plasma membrane"/>
    <property type="evidence" value="ECO:0007669"/>
    <property type="project" value="UniProtKB-SubCell"/>
</dbReference>
<dbReference type="InterPro" id="IPR000276">
    <property type="entry name" value="GPCR_Rhodpsn"/>
</dbReference>
<evidence type="ECO:0000313" key="11">
    <source>
        <dbReference type="EMBL" id="GAU94537.1"/>
    </source>
</evidence>
<dbReference type="Pfam" id="PF00001">
    <property type="entry name" value="7tm_1"/>
    <property type="match status" value="1"/>
</dbReference>
<feature type="transmembrane region" description="Helical" evidence="9">
    <location>
        <begin position="197"/>
        <end position="220"/>
    </location>
</feature>
<sequence>MLLNDSVNQPINRTLNSSSQTFSTVGLVWSSTSYLSVCILTTALLTNCSVILLFIKNPTLRSPFAVYIINLFVANLFQLTLHYPLEILHELYARWWMGRTVCTLFLYSTWVIQAAMCNAHALIALNRLWAITFPHSYRHRHSKRLAIGLCVSVWLYLHACLLPGLIINTRYYEESLETSVCEVKTAKQKTWSCIVQAIAYDLPTLVVFSVYSTVCIWLCLRRKARQVKHETVSKNIRQMASHMDVSQVPHHSPGMASGRDKGRGKGTSSHGFLILTLMTFCVLSCYTPLQLAYTVGIYFETAIPGLYRPAAVLYELITVIDPILFVLALSDLRKAFRRTYLHCR</sequence>
<feature type="transmembrane region" description="Helical" evidence="9">
    <location>
        <begin position="145"/>
        <end position="167"/>
    </location>
</feature>
<evidence type="ECO:0000256" key="4">
    <source>
        <dbReference type="ARBA" id="ARBA00022989"/>
    </source>
</evidence>
<evidence type="ECO:0000256" key="7">
    <source>
        <dbReference type="ARBA" id="ARBA00023170"/>
    </source>
</evidence>
<dbReference type="InterPro" id="IPR017452">
    <property type="entry name" value="GPCR_Rhodpsn_7TM"/>
</dbReference>
<evidence type="ECO:0000256" key="1">
    <source>
        <dbReference type="ARBA" id="ARBA00004651"/>
    </source>
</evidence>
<dbReference type="CDD" id="cd00637">
    <property type="entry name" value="7tm_classA_rhodopsin-like"/>
    <property type="match status" value="1"/>
</dbReference>
<dbReference type="AlphaFoldDB" id="A0A1D1V4G3"/>
<dbReference type="STRING" id="947166.A0A1D1V4G3"/>